<dbReference type="InterPro" id="IPR023828">
    <property type="entry name" value="Peptidase_S8_Ser-AS"/>
</dbReference>
<evidence type="ECO:0000256" key="5">
    <source>
        <dbReference type="ARBA" id="ARBA00022825"/>
    </source>
</evidence>
<evidence type="ECO:0000256" key="8">
    <source>
        <dbReference type="PROSITE-ProRule" id="PRU01240"/>
    </source>
</evidence>
<dbReference type="STRING" id="1441469.A0A225AC41"/>
<keyword evidence="4 8" id="KW-0378">Hydrolase</keyword>
<feature type="active site" description="Charge relay system" evidence="7 8">
    <location>
        <position position="547"/>
    </location>
</feature>
<evidence type="ECO:0000256" key="2">
    <source>
        <dbReference type="ARBA" id="ARBA00022670"/>
    </source>
</evidence>
<evidence type="ECO:0000256" key="1">
    <source>
        <dbReference type="ARBA" id="ARBA00011073"/>
    </source>
</evidence>
<dbReference type="PROSITE" id="PS51892">
    <property type="entry name" value="SUBTILASE"/>
    <property type="match status" value="1"/>
</dbReference>
<dbReference type="GeneID" id="31006399"/>
<feature type="chain" id="PRO_5012668801" evidence="10">
    <location>
        <begin position="24"/>
        <end position="906"/>
    </location>
</feature>
<feature type="active site" description="Charge relay system" evidence="7 8">
    <location>
        <position position="218"/>
    </location>
</feature>
<dbReference type="Pfam" id="PF06280">
    <property type="entry name" value="fn3_5"/>
    <property type="match status" value="1"/>
</dbReference>
<organism evidence="13 14">
    <name type="scientific">Talaromyces atroroseus</name>
    <dbReference type="NCBI Taxonomy" id="1441469"/>
    <lineage>
        <taxon>Eukaryota</taxon>
        <taxon>Fungi</taxon>
        <taxon>Dikarya</taxon>
        <taxon>Ascomycota</taxon>
        <taxon>Pezizomycotina</taxon>
        <taxon>Eurotiomycetes</taxon>
        <taxon>Eurotiomycetidae</taxon>
        <taxon>Eurotiales</taxon>
        <taxon>Trichocomaceae</taxon>
        <taxon>Talaromyces</taxon>
        <taxon>Talaromyces sect. Trachyspermi</taxon>
    </lineage>
</organism>
<dbReference type="Pfam" id="PF00082">
    <property type="entry name" value="Peptidase_S8"/>
    <property type="match status" value="1"/>
</dbReference>
<dbReference type="InterPro" id="IPR010435">
    <property type="entry name" value="C5a/SBT2-like_Fn3"/>
</dbReference>
<dbReference type="PROSITE" id="PS00138">
    <property type="entry name" value="SUBTILASE_SER"/>
    <property type="match status" value="1"/>
</dbReference>
<comment type="similarity">
    <text evidence="1 8 9">Belongs to the peptidase S8 family.</text>
</comment>
<name>A0A225AC41_TALAT</name>
<reference evidence="13 14" key="1">
    <citation type="submission" date="2015-06" db="EMBL/GenBank/DDBJ databases">
        <title>Talaromyces atroroseus IBT 11181 draft genome.</title>
        <authorList>
            <person name="Rasmussen K.B."/>
            <person name="Rasmussen S."/>
            <person name="Petersen B."/>
            <person name="Sicheritz-Ponten T."/>
            <person name="Mortensen U.H."/>
            <person name="Thrane U."/>
        </authorList>
    </citation>
    <scope>NUCLEOTIDE SEQUENCE [LARGE SCALE GENOMIC DNA]</scope>
    <source>
        <strain evidence="13 14">IBT 11181</strain>
    </source>
</reference>
<sequence>MFSQIGGARLLTLSAFLLPSTLAAGAWNSSSSVVPGRYLVEFEDSTDATSHIFFSSLSENAIAATPVVTLDYSLFKGASFDLGDVGNEKAHVQKILSLPSVKSIQPVRAYSLSETSGYTVNQGSVLPPAPGPNSLTSTPDTFSPHVMTGVDKLHDEGHFGTGIKVAIVDTGIDYTHPALGGCFGEGCKIGFGKDLVGNDFTGANTPVPGDDPMDCSGHGTHVAGILAADSVAPQFTGVAPNVTVGIYRVFGCSGITTTDVLVQAFMEAYEAGAQVITASLGDASGWSEEPSAVALSRIVEAGVPCTIAAGNDGDIGVFYAEAPATGHGITAVASVDNIVTPVLFKNASWSTENDTTPVPFTWVPFAPANIPNGTYLLHDIVNGSADTFIICNENFTITDDLTGKVALVPLDSGCTSGAGILDMVVAAGTKYVLWYSSRVGTIQSINATTWNTGIESIGMVTDDLGEEWLKMIAAGDPVSVHMITPKYLDYYVVNTPNADSGGYVSHFSSWGPTFEVDVRPQVAAPGGSILSTYPLDLGAYYIDTGTSMATPFVAGAMALILEARGKLDPATIKSILSATATPKLYNDGQSTYSYLAPVAQQGAGLVNVYDAVNAVGVLNISSISFNDTAHFTNYAAFEIQNTGNETVTYTIDYVSTGSVYTLPASGDPMPSEGGDGVALDITTASSATLTLTSDTVTIEAGKSASIGVSATLPNLTASRIPVYGGYVTLNGTNNEYLTLPYMGVASNLYDAVIFDTADNLTYVSRYFSFDAVPSGYAFTLPPQNSTDEEKELYDFPVPVSTDAFGTRVLRLDLAPAYSNSTVNTTEVLGEKIVGSVSAFPAIAQPRGQWHAFWYGDLSDGTFAPPGDYVFLFRALKVFGNESAAEDYETVWSNPFSIIYNTTTTAS</sequence>
<dbReference type="Gene3D" id="3.40.50.200">
    <property type="entry name" value="Peptidase S8/S53 domain"/>
    <property type="match status" value="2"/>
</dbReference>
<evidence type="ECO:0000256" key="3">
    <source>
        <dbReference type="ARBA" id="ARBA00022729"/>
    </source>
</evidence>
<dbReference type="InterPro" id="IPR022398">
    <property type="entry name" value="Peptidase_S8_His-AS"/>
</dbReference>
<dbReference type="CDD" id="cd07489">
    <property type="entry name" value="Peptidases_S8_5"/>
    <property type="match status" value="1"/>
</dbReference>
<dbReference type="GO" id="GO:0016020">
    <property type="term" value="C:membrane"/>
    <property type="evidence" value="ECO:0007669"/>
    <property type="project" value="InterPro"/>
</dbReference>
<evidence type="ECO:0000259" key="11">
    <source>
        <dbReference type="Pfam" id="PF00082"/>
    </source>
</evidence>
<dbReference type="PANTHER" id="PTHR43806">
    <property type="entry name" value="PEPTIDASE S8"/>
    <property type="match status" value="1"/>
</dbReference>
<evidence type="ECO:0000259" key="12">
    <source>
        <dbReference type="Pfam" id="PF06280"/>
    </source>
</evidence>
<evidence type="ECO:0000256" key="4">
    <source>
        <dbReference type="ARBA" id="ARBA00022801"/>
    </source>
</evidence>
<evidence type="ECO:0000313" key="13">
    <source>
        <dbReference type="EMBL" id="OKL57920.1"/>
    </source>
</evidence>
<feature type="domain" description="Peptidase S8/S53" evidence="11">
    <location>
        <begin position="160"/>
        <end position="583"/>
    </location>
</feature>
<dbReference type="EMBL" id="LFMY01000010">
    <property type="protein sequence ID" value="OKL57920.1"/>
    <property type="molecule type" value="Genomic_DNA"/>
</dbReference>
<dbReference type="RefSeq" id="XP_020118041.1">
    <property type="nucleotide sequence ID" value="XM_020268944.1"/>
</dbReference>
<dbReference type="PANTHER" id="PTHR43806:SF66">
    <property type="entry name" value="SERIN ENDOPEPTIDASE"/>
    <property type="match status" value="1"/>
</dbReference>
<dbReference type="InterPro" id="IPR036852">
    <property type="entry name" value="Peptidase_S8/S53_dom_sf"/>
</dbReference>
<feature type="domain" description="C5a peptidase/Subtilisin-like protease SBT2-like Fn3-like" evidence="12">
    <location>
        <begin position="623"/>
        <end position="742"/>
    </location>
</feature>
<evidence type="ECO:0000256" key="9">
    <source>
        <dbReference type="RuleBase" id="RU003355"/>
    </source>
</evidence>
<feature type="signal peptide" evidence="10">
    <location>
        <begin position="1"/>
        <end position="23"/>
    </location>
</feature>
<dbReference type="InterPro" id="IPR034187">
    <property type="entry name" value="Peptidases_S8_5"/>
</dbReference>
<keyword evidence="14" id="KW-1185">Reference proteome</keyword>
<evidence type="ECO:0000313" key="14">
    <source>
        <dbReference type="Proteomes" id="UP000214365"/>
    </source>
</evidence>
<evidence type="ECO:0000256" key="7">
    <source>
        <dbReference type="PIRSR" id="PIRSR615500-1"/>
    </source>
</evidence>
<dbReference type="GO" id="GO:0006508">
    <property type="term" value="P:proteolysis"/>
    <property type="evidence" value="ECO:0007669"/>
    <property type="project" value="UniProtKB-KW"/>
</dbReference>
<dbReference type="OrthoDB" id="10256524at2759"/>
<dbReference type="PROSITE" id="PS00137">
    <property type="entry name" value="SUBTILASE_HIS"/>
    <property type="match status" value="1"/>
</dbReference>
<feature type="active site" description="Charge relay system" evidence="7 8">
    <location>
        <position position="169"/>
    </location>
</feature>
<dbReference type="Proteomes" id="UP000214365">
    <property type="component" value="Unassembled WGS sequence"/>
</dbReference>
<accession>A0A225AC41</accession>
<dbReference type="PRINTS" id="PR00723">
    <property type="entry name" value="SUBTILISIN"/>
</dbReference>
<protein>
    <submittedName>
        <fullName evidence="13">Uncharacterized protein</fullName>
    </submittedName>
</protein>
<dbReference type="InterPro" id="IPR050131">
    <property type="entry name" value="Peptidase_S8_subtilisin-like"/>
</dbReference>
<proteinExistence type="inferred from homology"/>
<dbReference type="InterPro" id="IPR023827">
    <property type="entry name" value="Peptidase_S8_Asp-AS"/>
</dbReference>
<evidence type="ECO:0000256" key="10">
    <source>
        <dbReference type="SAM" id="SignalP"/>
    </source>
</evidence>
<evidence type="ECO:0000256" key="6">
    <source>
        <dbReference type="ARBA" id="ARBA00023145"/>
    </source>
</evidence>
<dbReference type="SUPFAM" id="SSF52743">
    <property type="entry name" value="Subtilisin-like"/>
    <property type="match status" value="1"/>
</dbReference>
<dbReference type="AlphaFoldDB" id="A0A225AC41"/>
<keyword evidence="2 8" id="KW-0645">Protease</keyword>
<dbReference type="Gene3D" id="2.60.40.1710">
    <property type="entry name" value="Subtilisin-like superfamily"/>
    <property type="match status" value="1"/>
</dbReference>
<gene>
    <name evidence="13" type="ORF">UA08_06644</name>
</gene>
<dbReference type="GO" id="GO:0004252">
    <property type="term" value="F:serine-type endopeptidase activity"/>
    <property type="evidence" value="ECO:0007669"/>
    <property type="project" value="UniProtKB-UniRule"/>
</dbReference>
<dbReference type="PROSITE" id="PS00136">
    <property type="entry name" value="SUBTILASE_ASP"/>
    <property type="match status" value="1"/>
</dbReference>
<dbReference type="InterPro" id="IPR000209">
    <property type="entry name" value="Peptidase_S8/S53_dom"/>
</dbReference>
<keyword evidence="3 10" id="KW-0732">Signal</keyword>
<comment type="caution">
    <text evidence="13">The sequence shown here is derived from an EMBL/GenBank/DDBJ whole genome shotgun (WGS) entry which is preliminary data.</text>
</comment>
<keyword evidence="6" id="KW-0865">Zymogen</keyword>
<dbReference type="InterPro" id="IPR015500">
    <property type="entry name" value="Peptidase_S8_subtilisin-rel"/>
</dbReference>
<keyword evidence="5 8" id="KW-0720">Serine protease</keyword>